<dbReference type="HOGENOM" id="CLU_033323_9_5_11"/>
<feature type="binding site" evidence="2">
    <location>
        <begin position="10"/>
        <end position="17"/>
    </location>
    <ligand>
        <name>substrate</name>
    </ligand>
</feature>
<dbReference type="PANTHER" id="PTHR48100">
    <property type="entry name" value="BROAD-SPECIFICITY PHOSPHATASE YOR283W-RELATED"/>
    <property type="match status" value="1"/>
</dbReference>
<dbReference type="STRING" id="29321.AAV33_08525"/>
<dbReference type="GO" id="GO:0005737">
    <property type="term" value="C:cytoplasm"/>
    <property type="evidence" value="ECO:0007669"/>
    <property type="project" value="TreeGrafter"/>
</dbReference>
<dbReference type="Proteomes" id="UP000011016">
    <property type="component" value="Unassembled WGS sequence"/>
</dbReference>
<sequence length="213" mass="22821">MSFSRLILLRHGQTDFNRAGRMQGRLDTELTALGRRQAADAAGLLRGRGIARVVSSDLSRAADTAAAVADGLDLGVSFDARFRETALGEWQGKARDEVDEAYPGQRARWRLDPGFAPPGGESRLDVAARARAGLEEALLLPPEREGETLLVVAHGGVISALTASLLDAPTDSYPWFVGLNNCHWAQLGTRAALGAGSRWFLEAWNAGDETPGE</sequence>
<dbReference type="PROSITE" id="PS00175">
    <property type="entry name" value="PG_MUTASE"/>
    <property type="match status" value="1"/>
</dbReference>
<dbReference type="SMART" id="SM00855">
    <property type="entry name" value="PGAM"/>
    <property type="match status" value="1"/>
</dbReference>
<reference evidence="4 5" key="2">
    <citation type="submission" date="2012-08" db="EMBL/GenBank/DDBJ databases">
        <title>The Genome Sequence of Turicella otitidis ATCC 51513.</title>
        <authorList>
            <consortium name="The Broad Institute Genome Sequencing Platform"/>
            <person name="Earl A."/>
            <person name="Ward D."/>
            <person name="Feldgarden M."/>
            <person name="Gevers D."/>
            <person name="Huys G."/>
            <person name="Walker B."/>
            <person name="Young S.K."/>
            <person name="Zeng Q."/>
            <person name="Gargeya S."/>
            <person name="Fitzgerald M."/>
            <person name="Haas B."/>
            <person name="Abouelleil A."/>
            <person name="Alvarado L."/>
            <person name="Arachchi H.M."/>
            <person name="Berlin A.M."/>
            <person name="Chapman S.B."/>
            <person name="Goldberg J."/>
            <person name="Griggs A."/>
            <person name="Gujja S."/>
            <person name="Hansen M."/>
            <person name="Howarth C."/>
            <person name="Imamovic A."/>
            <person name="Larimer J."/>
            <person name="McCowen C."/>
            <person name="Montmayeur A."/>
            <person name="Murphy C."/>
            <person name="Neiman D."/>
            <person name="Pearson M."/>
            <person name="Priest M."/>
            <person name="Roberts A."/>
            <person name="Saif S."/>
            <person name="Shea T."/>
            <person name="Sisk P."/>
            <person name="Sykes S."/>
            <person name="Wortman J."/>
            <person name="Nusbaum C."/>
            <person name="Birren B."/>
        </authorList>
    </citation>
    <scope>NUCLEOTIDE SEQUENCE [LARGE SCALE GENOMIC DNA]</scope>
    <source>
        <strain evidence="4 5">ATCC 51513</strain>
    </source>
</reference>
<evidence type="ECO:0000313" key="5">
    <source>
        <dbReference type="Proteomes" id="UP000006078"/>
    </source>
</evidence>
<dbReference type="Proteomes" id="UP000006078">
    <property type="component" value="Unassembled WGS sequence"/>
</dbReference>
<comment type="caution">
    <text evidence="3">The sequence shown here is derived from an EMBL/GenBank/DDBJ whole genome shotgun (WGS) entry which is preliminary data.</text>
</comment>
<dbReference type="AlphaFoldDB" id="I7JVH4"/>
<keyword evidence="5" id="KW-1185">Reference proteome</keyword>
<proteinExistence type="predicted"/>
<dbReference type="GO" id="GO:0016791">
    <property type="term" value="F:phosphatase activity"/>
    <property type="evidence" value="ECO:0007669"/>
    <property type="project" value="TreeGrafter"/>
</dbReference>
<dbReference type="InterPro" id="IPR029033">
    <property type="entry name" value="His_PPase_superfam"/>
</dbReference>
<dbReference type="GO" id="GO:0016853">
    <property type="term" value="F:isomerase activity"/>
    <property type="evidence" value="ECO:0007669"/>
    <property type="project" value="UniProtKB-KW"/>
</dbReference>
<dbReference type="OrthoDB" id="9781415at2"/>
<dbReference type="InterPro" id="IPR050275">
    <property type="entry name" value="PGM_Phosphatase"/>
</dbReference>
<dbReference type="EMBL" id="AHAE01000028">
    <property type="protein sequence ID" value="EJZ82580.1"/>
    <property type="molecule type" value="Genomic_DNA"/>
</dbReference>
<evidence type="ECO:0000313" key="3">
    <source>
        <dbReference type="EMBL" id="CCI82841.1"/>
    </source>
</evidence>
<dbReference type="InterPro" id="IPR013078">
    <property type="entry name" value="His_Pase_superF_clade-1"/>
</dbReference>
<feature type="active site" description="Tele-phosphohistidine intermediate" evidence="1">
    <location>
        <position position="11"/>
    </location>
</feature>
<dbReference type="PANTHER" id="PTHR48100:SF62">
    <property type="entry name" value="GLUCOSYL-3-PHOSPHOGLYCERATE PHOSPHATASE"/>
    <property type="match status" value="1"/>
</dbReference>
<protein>
    <submittedName>
        <fullName evidence="3">Phosphoglycerate mutase</fullName>
        <ecNumber evidence="3">5.4.2.1</ecNumber>
    </submittedName>
</protein>
<evidence type="ECO:0000256" key="2">
    <source>
        <dbReference type="PIRSR" id="PIRSR613078-2"/>
    </source>
</evidence>
<evidence type="ECO:0000313" key="6">
    <source>
        <dbReference type="Proteomes" id="UP000011016"/>
    </source>
</evidence>
<feature type="active site" description="Proton donor/acceptor" evidence="1">
    <location>
        <position position="84"/>
    </location>
</feature>
<evidence type="ECO:0000313" key="4">
    <source>
        <dbReference type="EMBL" id="EJZ82580.1"/>
    </source>
</evidence>
<dbReference type="EC" id="5.4.2.1" evidence="3"/>
<reference evidence="3 6" key="1">
    <citation type="journal article" date="2012" name="J. Bacteriol.">
        <title>Draft Genome Sequence of Turicella otitidis ATCC 51513, Isolated from Middle Ear Fluid from a Child with Otitis Media.</title>
        <authorList>
            <person name="Brinkrolf K."/>
            <person name="Schneider J."/>
            <person name="Knecht M."/>
            <person name="Ruckert C."/>
            <person name="Tauch A."/>
        </authorList>
    </citation>
    <scope>NUCLEOTIDE SEQUENCE [LARGE SCALE GENOMIC DNA]</scope>
    <source>
        <strain evidence="3 6">ATCC 51513</strain>
    </source>
</reference>
<feature type="binding site" evidence="2">
    <location>
        <position position="60"/>
    </location>
    <ligand>
        <name>substrate</name>
    </ligand>
</feature>
<organism evidence="3 6">
    <name type="scientific">Corynebacterium otitidis ATCC 51513</name>
    <dbReference type="NCBI Taxonomy" id="883169"/>
    <lineage>
        <taxon>Bacteria</taxon>
        <taxon>Bacillati</taxon>
        <taxon>Actinomycetota</taxon>
        <taxon>Actinomycetes</taxon>
        <taxon>Mycobacteriales</taxon>
        <taxon>Corynebacteriaceae</taxon>
        <taxon>Corynebacterium</taxon>
    </lineage>
</organism>
<dbReference type="CDD" id="cd07067">
    <property type="entry name" value="HP_PGM_like"/>
    <property type="match status" value="1"/>
</dbReference>
<accession>I7JVH4</accession>
<dbReference type="SUPFAM" id="SSF53254">
    <property type="entry name" value="Phosphoglycerate mutase-like"/>
    <property type="match status" value="1"/>
</dbReference>
<dbReference type="Gene3D" id="3.40.50.1240">
    <property type="entry name" value="Phosphoglycerate mutase-like"/>
    <property type="match status" value="1"/>
</dbReference>
<keyword evidence="3" id="KW-0413">Isomerase</keyword>
<dbReference type="RefSeq" id="WP_004600377.1">
    <property type="nucleotide sequence ID" value="NZ_HF541865.1"/>
</dbReference>
<name>I7JVH4_9CORY</name>
<dbReference type="EMBL" id="CAJZ01000009">
    <property type="protein sequence ID" value="CCI82841.1"/>
    <property type="molecule type" value="Genomic_DNA"/>
</dbReference>
<dbReference type="eggNOG" id="COG0406">
    <property type="taxonomic scope" value="Bacteria"/>
</dbReference>
<dbReference type="InterPro" id="IPR001345">
    <property type="entry name" value="PG/BPGM_mutase_AS"/>
</dbReference>
<gene>
    <name evidence="3" type="primary">gpmB</name>
    <name evidence="3" type="ORF">BN46_0088</name>
    <name evidence="4" type="ORF">HMPREF9719_00487</name>
</gene>
<evidence type="ECO:0000256" key="1">
    <source>
        <dbReference type="PIRSR" id="PIRSR613078-1"/>
    </source>
</evidence>
<dbReference type="Pfam" id="PF00300">
    <property type="entry name" value="His_Phos_1"/>
    <property type="match status" value="1"/>
</dbReference>